<evidence type="ECO:0000313" key="2">
    <source>
        <dbReference type="EMBL" id="KDR81238.1"/>
    </source>
</evidence>
<accession>A0A067TQH9</accession>
<dbReference type="OrthoDB" id="3360976at2759"/>
<keyword evidence="3" id="KW-1185">Reference proteome</keyword>
<dbReference type="InterPro" id="IPR046528">
    <property type="entry name" value="DUF6593"/>
</dbReference>
<feature type="domain" description="DUF6593" evidence="1">
    <location>
        <begin position="9"/>
        <end position="173"/>
    </location>
</feature>
<gene>
    <name evidence="2" type="ORF">GALMADRAFT_241776</name>
</gene>
<dbReference type="EMBL" id="KL142371">
    <property type="protein sequence ID" value="KDR81238.1"/>
    <property type="molecule type" value="Genomic_DNA"/>
</dbReference>
<dbReference type="AlphaFoldDB" id="A0A067TQH9"/>
<evidence type="ECO:0000313" key="3">
    <source>
        <dbReference type="Proteomes" id="UP000027222"/>
    </source>
</evidence>
<sequence length="177" mass="19793">MRLTLSGASPLNSIYTDESGKVIYKVSTPRVLTGHTPTVSRVLPSDLPGESDGHEERFGHLATIKHLIGKAILSYGGEEIKTGDHFKKVGALWRDKACTGPDGKAYKWRIRRHWGCEFVRDDGEEAVLAKFQDRTLGIIGPASPASFQIFPAGEEIMDYIFVTFLYVEKVRRDRRKG</sequence>
<dbReference type="HOGENOM" id="CLU_084280_4_1_1"/>
<reference evidence="3" key="1">
    <citation type="journal article" date="2014" name="Proc. Natl. Acad. Sci. U.S.A.">
        <title>Extensive sampling of basidiomycete genomes demonstrates inadequacy of the white-rot/brown-rot paradigm for wood decay fungi.</title>
        <authorList>
            <person name="Riley R."/>
            <person name="Salamov A.A."/>
            <person name="Brown D.W."/>
            <person name="Nagy L.G."/>
            <person name="Floudas D."/>
            <person name="Held B.W."/>
            <person name="Levasseur A."/>
            <person name="Lombard V."/>
            <person name="Morin E."/>
            <person name="Otillar R."/>
            <person name="Lindquist E.A."/>
            <person name="Sun H."/>
            <person name="LaButti K.M."/>
            <person name="Schmutz J."/>
            <person name="Jabbour D."/>
            <person name="Luo H."/>
            <person name="Baker S.E."/>
            <person name="Pisabarro A.G."/>
            <person name="Walton J.D."/>
            <person name="Blanchette R.A."/>
            <person name="Henrissat B."/>
            <person name="Martin F."/>
            <person name="Cullen D."/>
            <person name="Hibbett D.S."/>
            <person name="Grigoriev I.V."/>
        </authorList>
    </citation>
    <scope>NUCLEOTIDE SEQUENCE [LARGE SCALE GENOMIC DNA]</scope>
    <source>
        <strain evidence="3">CBS 339.88</strain>
    </source>
</reference>
<name>A0A067TQH9_GALM3</name>
<protein>
    <recommendedName>
        <fullName evidence="1">DUF6593 domain-containing protein</fullName>
    </recommendedName>
</protein>
<organism evidence="2 3">
    <name type="scientific">Galerina marginata (strain CBS 339.88)</name>
    <dbReference type="NCBI Taxonomy" id="685588"/>
    <lineage>
        <taxon>Eukaryota</taxon>
        <taxon>Fungi</taxon>
        <taxon>Dikarya</taxon>
        <taxon>Basidiomycota</taxon>
        <taxon>Agaricomycotina</taxon>
        <taxon>Agaricomycetes</taxon>
        <taxon>Agaricomycetidae</taxon>
        <taxon>Agaricales</taxon>
        <taxon>Agaricineae</taxon>
        <taxon>Strophariaceae</taxon>
        <taxon>Galerina</taxon>
    </lineage>
</organism>
<dbReference type="Proteomes" id="UP000027222">
    <property type="component" value="Unassembled WGS sequence"/>
</dbReference>
<dbReference type="Pfam" id="PF20236">
    <property type="entry name" value="DUF6593"/>
    <property type="match status" value="1"/>
</dbReference>
<evidence type="ECO:0000259" key="1">
    <source>
        <dbReference type="Pfam" id="PF20236"/>
    </source>
</evidence>
<proteinExistence type="predicted"/>